<feature type="transmembrane region" description="Helical" evidence="1">
    <location>
        <begin position="75"/>
        <end position="95"/>
    </location>
</feature>
<protein>
    <recommendedName>
        <fullName evidence="4">GAP family protein</fullName>
    </recommendedName>
</protein>
<feature type="transmembrane region" description="Helical" evidence="1">
    <location>
        <begin position="159"/>
        <end position="180"/>
    </location>
</feature>
<evidence type="ECO:0000313" key="3">
    <source>
        <dbReference type="Proteomes" id="UP001144396"/>
    </source>
</evidence>
<dbReference type="InterPro" id="IPR021315">
    <property type="entry name" value="Gap/Sap"/>
</dbReference>
<evidence type="ECO:0000313" key="2">
    <source>
        <dbReference type="EMBL" id="GLI28933.1"/>
    </source>
</evidence>
<keyword evidence="3" id="KW-1185">Reference proteome</keyword>
<sequence>MLEAIAHVLPVSLAMAISTVPIMATILILLSPNRKRSAVPFLIGTVVGLALVVTLTTLGARAIPTPRFDRQPDVALGIAEILVGLALIAFGVFRFRRSLRNPEYTMPRWLSAVSSFGPWSSLGVALALNVRPKAILLATAAGLNIRGAELSAGESAAVIAVYTIISASSVAVPIVLTLIAPDRMTPRIVRMREWMVRNNGAVTAVIVLLIGVVVFGYGLESVS</sequence>
<comment type="caution">
    <text evidence="2">The sequence shown here is derived from an EMBL/GenBank/DDBJ whole genome shotgun (WGS) entry which is preliminary data.</text>
</comment>
<proteinExistence type="predicted"/>
<feature type="transmembrane region" description="Helical" evidence="1">
    <location>
        <begin position="107"/>
        <end position="128"/>
    </location>
</feature>
<gene>
    <name evidence="2" type="ORF">ARHIZOSPH14_31750</name>
</gene>
<accession>A0A9W6CUZ0</accession>
<dbReference type="RefSeq" id="WP_281886718.1">
    <property type="nucleotide sequence ID" value="NZ_BSDP01000001.1"/>
</dbReference>
<dbReference type="Proteomes" id="UP001144396">
    <property type="component" value="Unassembled WGS sequence"/>
</dbReference>
<keyword evidence="1" id="KW-0812">Transmembrane</keyword>
<dbReference type="Pfam" id="PF11139">
    <property type="entry name" value="SfLAP"/>
    <property type="match status" value="1"/>
</dbReference>
<name>A0A9W6CUZ0_9MICO</name>
<feature type="transmembrane region" description="Helical" evidence="1">
    <location>
        <begin position="6"/>
        <end position="29"/>
    </location>
</feature>
<dbReference type="AlphaFoldDB" id="A0A9W6CUZ0"/>
<reference evidence="2" key="1">
    <citation type="submission" date="2022-12" db="EMBL/GenBank/DDBJ databases">
        <title>Reference genome sequencing for broad-spectrum identification of bacterial and archaeal isolates by mass spectrometry.</title>
        <authorList>
            <person name="Sekiguchi Y."/>
            <person name="Tourlousse D.M."/>
        </authorList>
    </citation>
    <scope>NUCLEOTIDE SEQUENCE</scope>
    <source>
        <strain evidence="2">14</strain>
    </source>
</reference>
<evidence type="ECO:0000256" key="1">
    <source>
        <dbReference type="SAM" id="Phobius"/>
    </source>
</evidence>
<dbReference type="EMBL" id="BSDP01000001">
    <property type="protein sequence ID" value="GLI28933.1"/>
    <property type="molecule type" value="Genomic_DNA"/>
</dbReference>
<keyword evidence="1" id="KW-0472">Membrane</keyword>
<feature type="transmembrane region" description="Helical" evidence="1">
    <location>
        <begin position="201"/>
        <end position="219"/>
    </location>
</feature>
<feature type="transmembrane region" description="Helical" evidence="1">
    <location>
        <begin position="41"/>
        <end position="63"/>
    </location>
</feature>
<organism evidence="2 3">
    <name type="scientific">Agromyces rhizosphaerae</name>
    <dbReference type="NCBI Taxonomy" id="88374"/>
    <lineage>
        <taxon>Bacteria</taxon>
        <taxon>Bacillati</taxon>
        <taxon>Actinomycetota</taxon>
        <taxon>Actinomycetes</taxon>
        <taxon>Micrococcales</taxon>
        <taxon>Microbacteriaceae</taxon>
        <taxon>Agromyces</taxon>
    </lineage>
</organism>
<keyword evidence="1" id="KW-1133">Transmembrane helix</keyword>
<evidence type="ECO:0008006" key="4">
    <source>
        <dbReference type="Google" id="ProtNLM"/>
    </source>
</evidence>